<dbReference type="STRING" id="4540.A0A3L6RL05"/>
<dbReference type="PANTHER" id="PTHR31205:SF3">
    <property type="entry name" value="OS06G0161100 PROTEIN"/>
    <property type="match status" value="1"/>
</dbReference>
<dbReference type="Pfam" id="PF04601">
    <property type="entry name" value="DUF569"/>
    <property type="match status" value="1"/>
</dbReference>
<feature type="domain" description="DUF569" evidence="2">
    <location>
        <begin position="109"/>
        <end position="227"/>
    </location>
</feature>
<keyword evidence="4" id="KW-1185">Reference proteome</keyword>
<dbReference type="CDD" id="cd23340">
    <property type="entry name" value="beta-trefoil_FSCN_ACP-like"/>
    <property type="match status" value="1"/>
</dbReference>
<sequence>MPATSPNARAPAAAAAAAAATCSPSTSYVESRTGTHLSVGSTFVETGFKFPPPGIPPNCNRRPTSNTCGQVFFSLRRGAAPRKSPRHRSPSPPLPRAAGPATWTTSRTALIVRLRSRAYVTFLCADEDGRGVSLDPHSASLNAAWAVHLLVRDGVPYSLLLLRSAAYGRYLATSEEPAPMGLRGYLAEQMDYDHPEEYAIMWLPLPSSSGHDVVLHNMYRRGHLRASDYLNGAAVTVDTRDDVSAPMDWSVGSSLRERY</sequence>
<dbReference type="OrthoDB" id="650374at2759"/>
<dbReference type="PANTHER" id="PTHR31205">
    <property type="entry name" value="ACTIN CROSS-LINKING PROTEIN (DUF569)"/>
    <property type="match status" value="1"/>
</dbReference>
<gene>
    <name evidence="3" type="ORF">C2845_PM13G26050</name>
</gene>
<accession>A0A3L6RL05</accession>
<comment type="caution">
    <text evidence="3">The sequence shown here is derived from an EMBL/GenBank/DDBJ whole genome shotgun (WGS) entry which is preliminary data.</text>
</comment>
<reference evidence="4" key="1">
    <citation type="journal article" date="2019" name="Nat. Commun.">
        <title>The genome of broomcorn millet.</title>
        <authorList>
            <person name="Zou C."/>
            <person name="Miki D."/>
            <person name="Li D."/>
            <person name="Tang Q."/>
            <person name="Xiao L."/>
            <person name="Rajput S."/>
            <person name="Deng P."/>
            <person name="Jia W."/>
            <person name="Huang R."/>
            <person name="Zhang M."/>
            <person name="Sun Y."/>
            <person name="Hu J."/>
            <person name="Fu X."/>
            <person name="Schnable P.S."/>
            <person name="Li F."/>
            <person name="Zhang H."/>
            <person name="Feng B."/>
            <person name="Zhu X."/>
            <person name="Liu R."/>
            <person name="Schnable J.C."/>
            <person name="Zhu J.-K."/>
            <person name="Zhang H."/>
        </authorList>
    </citation>
    <scope>NUCLEOTIDE SEQUENCE [LARGE SCALE GENOMIC DNA]</scope>
</reference>
<organism evidence="3 4">
    <name type="scientific">Panicum miliaceum</name>
    <name type="common">Proso millet</name>
    <name type="synonym">Broomcorn millet</name>
    <dbReference type="NCBI Taxonomy" id="4540"/>
    <lineage>
        <taxon>Eukaryota</taxon>
        <taxon>Viridiplantae</taxon>
        <taxon>Streptophyta</taxon>
        <taxon>Embryophyta</taxon>
        <taxon>Tracheophyta</taxon>
        <taxon>Spermatophyta</taxon>
        <taxon>Magnoliopsida</taxon>
        <taxon>Liliopsida</taxon>
        <taxon>Poales</taxon>
        <taxon>Poaceae</taxon>
        <taxon>PACMAD clade</taxon>
        <taxon>Panicoideae</taxon>
        <taxon>Panicodae</taxon>
        <taxon>Paniceae</taxon>
        <taxon>Panicinae</taxon>
        <taxon>Panicum</taxon>
        <taxon>Panicum sect. Panicum</taxon>
    </lineage>
</organism>
<proteinExistence type="predicted"/>
<feature type="region of interest" description="Disordered" evidence="1">
    <location>
        <begin position="78"/>
        <end position="101"/>
    </location>
</feature>
<dbReference type="AlphaFoldDB" id="A0A3L6RL05"/>
<name>A0A3L6RL05_PANMI</name>
<protein>
    <recommendedName>
        <fullName evidence="2">DUF569 domain-containing protein</fullName>
    </recommendedName>
</protein>
<dbReference type="EMBL" id="PQIB02000008">
    <property type="protein sequence ID" value="RLN05126.1"/>
    <property type="molecule type" value="Genomic_DNA"/>
</dbReference>
<evidence type="ECO:0000313" key="4">
    <source>
        <dbReference type="Proteomes" id="UP000275267"/>
    </source>
</evidence>
<evidence type="ECO:0000256" key="1">
    <source>
        <dbReference type="SAM" id="MobiDB-lite"/>
    </source>
</evidence>
<evidence type="ECO:0000313" key="3">
    <source>
        <dbReference type="EMBL" id="RLN05126.1"/>
    </source>
</evidence>
<dbReference type="InterPro" id="IPR007679">
    <property type="entry name" value="DUF569"/>
</dbReference>
<evidence type="ECO:0000259" key="2">
    <source>
        <dbReference type="Pfam" id="PF04601"/>
    </source>
</evidence>
<dbReference type="Proteomes" id="UP000275267">
    <property type="component" value="Unassembled WGS sequence"/>
</dbReference>
<feature type="compositionally biased region" description="Basic residues" evidence="1">
    <location>
        <begin position="79"/>
        <end position="89"/>
    </location>
</feature>